<keyword evidence="6 10" id="KW-0732">Signal</keyword>
<evidence type="ECO:0000256" key="7">
    <source>
        <dbReference type="ARBA" id="ARBA00022824"/>
    </source>
</evidence>
<dbReference type="Pfam" id="PF18400">
    <property type="entry name" value="Thioredoxin_12"/>
    <property type="match status" value="1"/>
</dbReference>
<dbReference type="GO" id="GO:0036503">
    <property type="term" value="P:ERAD pathway"/>
    <property type="evidence" value="ECO:0007669"/>
    <property type="project" value="TreeGrafter"/>
</dbReference>
<dbReference type="InterPro" id="IPR040692">
    <property type="entry name" value="UGGT_TRXL_3"/>
</dbReference>
<dbReference type="GO" id="GO:0003980">
    <property type="term" value="F:UDP-glucose:glycoprotein glucosyltransferase activity"/>
    <property type="evidence" value="ECO:0007669"/>
    <property type="project" value="InterPro"/>
</dbReference>
<organism evidence="16 17">
    <name type="scientific">Hydnum rufescens UP504</name>
    <dbReference type="NCBI Taxonomy" id="1448309"/>
    <lineage>
        <taxon>Eukaryota</taxon>
        <taxon>Fungi</taxon>
        <taxon>Dikarya</taxon>
        <taxon>Basidiomycota</taxon>
        <taxon>Agaricomycotina</taxon>
        <taxon>Agaricomycetes</taxon>
        <taxon>Cantharellales</taxon>
        <taxon>Hydnaceae</taxon>
        <taxon>Hydnum</taxon>
    </lineage>
</organism>
<evidence type="ECO:0000256" key="3">
    <source>
        <dbReference type="ARBA" id="ARBA00004922"/>
    </source>
</evidence>
<dbReference type="InterPro" id="IPR040694">
    <property type="entry name" value="UGGT_TRXL_2"/>
</dbReference>
<dbReference type="SUPFAM" id="SSF53448">
    <property type="entry name" value="Nucleotide-diphospho-sugar transferases"/>
    <property type="match status" value="1"/>
</dbReference>
<evidence type="ECO:0000256" key="1">
    <source>
        <dbReference type="ARBA" id="ARBA00001913"/>
    </source>
</evidence>
<evidence type="ECO:0000313" key="16">
    <source>
        <dbReference type="EMBL" id="KAF9513801.1"/>
    </source>
</evidence>
<dbReference type="InterPro" id="IPR040693">
    <property type="entry name" value="UGGT_TRXL_1"/>
</dbReference>
<comment type="similarity">
    <text evidence="4">Belongs to the glycosyltransferase 8 family.</text>
</comment>
<dbReference type="EMBL" id="MU128968">
    <property type="protein sequence ID" value="KAF9513801.1"/>
    <property type="molecule type" value="Genomic_DNA"/>
</dbReference>
<comment type="subcellular location">
    <subcellularLocation>
        <location evidence="2">Endoplasmic reticulum lumen</location>
    </subcellularLocation>
</comment>
<evidence type="ECO:0000313" key="17">
    <source>
        <dbReference type="Proteomes" id="UP000886523"/>
    </source>
</evidence>
<accession>A0A9P6DT08</accession>
<dbReference type="InterPro" id="IPR040525">
    <property type="entry name" value="UGGT_TRXL_4"/>
</dbReference>
<feature type="compositionally biased region" description="Basic and acidic residues" evidence="9">
    <location>
        <begin position="1581"/>
        <end position="1595"/>
    </location>
</feature>
<feature type="chain" id="PRO_5040236528" evidence="10">
    <location>
        <begin position="23"/>
        <end position="1595"/>
    </location>
</feature>
<dbReference type="InterPro" id="IPR009448">
    <property type="entry name" value="UDP-g_GGtrans"/>
</dbReference>
<evidence type="ECO:0000256" key="9">
    <source>
        <dbReference type="SAM" id="MobiDB-lite"/>
    </source>
</evidence>
<feature type="domain" description="Glucosyltransferase 24 catalytic" evidence="15">
    <location>
        <begin position="1270"/>
        <end position="1535"/>
    </location>
</feature>
<dbReference type="Pfam" id="PF18404">
    <property type="entry name" value="Glyco_transf_24"/>
    <property type="match status" value="1"/>
</dbReference>
<evidence type="ECO:0000259" key="12">
    <source>
        <dbReference type="Pfam" id="PF18401"/>
    </source>
</evidence>
<dbReference type="OrthoDB" id="27683at2759"/>
<feature type="domain" description="UGGT thioredoxin-like" evidence="12">
    <location>
        <begin position="288"/>
        <end position="412"/>
    </location>
</feature>
<dbReference type="Pfam" id="PF18402">
    <property type="entry name" value="Thioredoxin_14"/>
    <property type="match status" value="1"/>
</dbReference>
<dbReference type="Pfam" id="PF18403">
    <property type="entry name" value="Thioredoxin_15"/>
    <property type="match status" value="1"/>
</dbReference>
<evidence type="ECO:0000259" key="15">
    <source>
        <dbReference type="Pfam" id="PF18404"/>
    </source>
</evidence>
<keyword evidence="8" id="KW-0325">Glycoprotein</keyword>
<feature type="region of interest" description="Disordered" evidence="9">
    <location>
        <begin position="1563"/>
        <end position="1595"/>
    </location>
</feature>
<proteinExistence type="inferred from homology"/>
<evidence type="ECO:0000256" key="6">
    <source>
        <dbReference type="ARBA" id="ARBA00022729"/>
    </source>
</evidence>
<dbReference type="InterPro" id="IPR029044">
    <property type="entry name" value="Nucleotide-diphossugar_trans"/>
</dbReference>
<keyword evidence="17" id="KW-1185">Reference proteome</keyword>
<keyword evidence="7" id="KW-0256">Endoplasmic reticulum</keyword>
<comment type="cofactor">
    <cofactor evidence="1">
        <name>Ca(2+)</name>
        <dbReference type="ChEBI" id="CHEBI:29108"/>
    </cofactor>
</comment>
<dbReference type="CDD" id="cd06432">
    <property type="entry name" value="GT8_HUGT1_C_like"/>
    <property type="match status" value="1"/>
</dbReference>
<dbReference type="Pfam" id="PF18401">
    <property type="entry name" value="Thioredoxin_13"/>
    <property type="match status" value="1"/>
</dbReference>
<sequence length="1595" mass="178250">MRISRVLQCCLPSIILPFLVSAFESAPVKVWLRSSWPAPDILLEIIETVALENPDHFFQAFDVLTSPQFRSSNNATAAEVYNNAISALVVNAFFEDPAALATLELAVSLHSATPKLRAFYQYYSDKYPQPAEPAASCLSWVDWNGEKICDPETLKSLIQQPISDDHSQYTAKLLPFDHIQPSPASTLKRPLAVRFSISSKAPDPAVQYILRYVAPTQVNPSRNYLSGWGVALDLKKTDYLALDDRRAAAGHTDGESTSDGDSHSETTLSDDDILLEALKDLPEVQINADPLQAEEILTLGTKATHLIVNSPQPVTLLRQLSQNFPKFASTLARRVKSPPPEVIEETDLKRIQFQADFNGVWLDGLLIPEADLNPLGLLRLLRRERRRILTLRTLGFSPSQAVDLISFPGIGSAPSLSGSSLEGYFDASDRIEGGNTIVWWNDFEKDTRYSRWPSSLNMLMRGLYPGQFHSLRRNLNNIVLVLDLSSPISLHFITVPIPTFINRGLPFRFGVVPLVETEAARKVARLVYYSVGRFGRAATIQLLKASGDPSREAFDFSLAKAAYNELVKSKEEASEDLSLPFDSVIQLAAEEKLGRAREYSRRLGATASSFPGGHAFVNGKHFDFDDVGVFIILRIVSMLMKVDDQDFLKNLQIENAKQTQFLQEEILTGRLEDDEGRDMSVYFYDLPTTAKRRNRHVYPSTQAGSLKVFSLPDLFDQVGIDRVAIDYTTEAVPLSIWVVGDFNLPSHVELLRNALTAMDTVTTFRLSYLHTPSDLDSFNSSDPGTLPAVLHRVVLRRALFLATNEDLLNILDRISPSVGARKVYATEQAVLSEDSHLHTFLGSPVESDLEAYHASLKSGMLLGRSLGLKAGDAALIINGRLVGPFGEDGFTPLDFETLCSYELQKRVSSVIEVVNTTVALSELYTMTASVISAAFTPDPSAQGLFGAPPQVRQRACQNLPGNHSSFKIGDESFAMFHVCVILNPLSEMAQKWTPMITWLSELPLVHTHVQLIPVPTTQVPLKRFYRYSLNPRLPFDESGWVASYCEALDPTHSIQLASSNISWLVRPYESQFDLDNIHLSSLSASERAKGVEAVFDLDFLVIEGHAREASNAPPRGVQLQLTAKNSTTPIADTLVVANLGYLQFRAKPGVFQLGIRPGRGREVYEMESVGNEGWNSPSVDVAGDEVTLTSFDGLTLFPRLKRRPGMETAEVLVEKDQSTVVDGSSLQYSRGEPSWSLSPRTSHKCFAFRIKSYFGSEQKAEISKNVQAEINIFTVASGLLYERFVGIMILSVLKNTNSSVKFWFIENFLSPSFLEFIPHLAEAYGFQYELVTYKWPSWLRAQTEKQRVIWAYKILFLDVLFPMDLKKVIFVDADQIVRADLKELVDLDLQGAPYGYTPMGDDNKEMEGFRFWKTGYWYEFLRGKPYHISALYVIDLVRFRQLAAGDRLRGQYQGLSADPNSLSNLDQDLPNNMQHEIPIFSLDKDWLWCETWCSKERLDKAKTIDLCQNPLTKEPKLSRARQIPEWEKYDAEVASFAQKLVEEGKIHSHAVAASANDLASIGAGKKNVEGGKAMDGATGWRRREHEGNKTPRDEL</sequence>
<name>A0A9P6DT08_9AGAM</name>
<feature type="domain" description="UGGT thioredoxin-like" evidence="13">
    <location>
        <begin position="425"/>
        <end position="697"/>
    </location>
</feature>
<dbReference type="Gene3D" id="3.90.550.10">
    <property type="entry name" value="Spore Coat Polysaccharide Biosynthesis Protein SpsA, Chain A"/>
    <property type="match status" value="1"/>
</dbReference>
<evidence type="ECO:0000259" key="11">
    <source>
        <dbReference type="Pfam" id="PF18400"/>
    </source>
</evidence>
<dbReference type="Proteomes" id="UP000886523">
    <property type="component" value="Unassembled WGS sequence"/>
</dbReference>
<evidence type="ECO:0000256" key="5">
    <source>
        <dbReference type="ARBA" id="ARBA00022679"/>
    </source>
</evidence>
<dbReference type="InterPro" id="IPR040497">
    <property type="entry name" value="Glyco_transf_24"/>
</dbReference>
<protein>
    <submittedName>
        <fullName evidence="16">Glycosyltransferase family 24 protein</fullName>
    </submittedName>
</protein>
<reference evidence="16" key="1">
    <citation type="journal article" date="2020" name="Nat. Commun.">
        <title>Large-scale genome sequencing of mycorrhizal fungi provides insights into the early evolution of symbiotic traits.</title>
        <authorList>
            <person name="Miyauchi S."/>
            <person name="Kiss E."/>
            <person name="Kuo A."/>
            <person name="Drula E."/>
            <person name="Kohler A."/>
            <person name="Sanchez-Garcia M."/>
            <person name="Morin E."/>
            <person name="Andreopoulos B."/>
            <person name="Barry K.W."/>
            <person name="Bonito G."/>
            <person name="Buee M."/>
            <person name="Carver A."/>
            <person name="Chen C."/>
            <person name="Cichocki N."/>
            <person name="Clum A."/>
            <person name="Culley D."/>
            <person name="Crous P.W."/>
            <person name="Fauchery L."/>
            <person name="Girlanda M."/>
            <person name="Hayes R.D."/>
            <person name="Keri Z."/>
            <person name="LaButti K."/>
            <person name="Lipzen A."/>
            <person name="Lombard V."/>
            <person name="Magnuson J."/>
            <person name="Maillard F."/>
            <person name="Murat C."/>
            <person name="Nolan M."/>
            <person name="Ohm R.A."/>
            <person name="Pangilinan J."/>
            <person name="Pereira M.F."/>
            <person name="Perotto S."/>
            <person name="Peter M."/>
            <person name="Pfister S."/>
            <person name="Riley R."/>
            <person name="Sitrit Y."/>
            <person name="Stielow J.B."/>
            <person name="Szollosi G."/>
            <person name="Zifcakova L."/>
            <person name="Stursova M."/>
            <person name="Spatafora J.W."/>
            <person name="Tedersoo L."/>
            <person name="Vaario L.M."/>
            <person name="Yamada A."/>
            <person name="Yan M."/>
            <person name="Wang P."/>
            <person name="Xu J."/>
            <person name="Bruns T."/>
            <person name="Baldrian P."/>
            <person name="Vilgalys R."/>
            <person name="Dunand C."/>
            <person name="Henrissat B."/>
            <person name="Grigoriev I.V."/>
            <person name="Hibbett D."/>
            <person name="Nagy L.G."/>
            <person name="Martin F.M."/>
        </authorList>
    </citation>
    <scope>NUCLEOTIDE SEQUENCE</scope>
    <source>
        <strain evidence="16">UP504</strain>
    </source>
</reference>
<evidence type="ECO:0000259" key="14">
    <source>
        <dbReference type="Pfam" id="PF18403"/>
    </source>
</evidence>
<gene>
    <name evidence="16" type="ORF">BS47DRAFT_1393008</name>
</gene>
<dbReference type="GO" id="GO:0051082">
    <property type="term" value="F:unfolded protein binding"/>
    <property type="evidence" value="ECO:0007669"/>
    <property type="project" value="TreeGrafter"/>
</dbReference>
<evidence type="ECO:0000256" key="10">
    <source>
        <dbReference type="SAM" id="SignalP"/>
    </source>
</evidence>
<evidence type="ECO:0000256" key="2">
    <source>
        <dbReference type="ARBA" id="ARBA00004319"/>
    </source>
</evidence>
<keyword evidence="5" id="KW-0808">Transferase</keyword>
<dbReference type="GO" id="GO:0018279">
    <property type="term" value="P:protein N-linked glycosylation via asparagine"/>
    <property type="evidence" value="ECO:0007669"/>
    <property type="project" value="TreeGrafter"/>
</dbReference>
<feature type="domain" description="UDP-glucose:glycoprotein glucosyltransferase thioredoxin-like" evidence="14">
    <location>
        <begin position="728"/>
        <end position="916"/>
    </location>
</feature>
<evidence type="ECO:0000256" key="8">
    <source>
        <dbReference type="ARBA" id="ARBA00023180"/>
    </source>
</evidence>
<dbReference type="FunFam" id="3.90.550.10:FF:000065">
    <property type="entry name" value="UDP-glucose:glycoprotein glucosyltransferase, putative"/>
    <property type="match status" value="1"/>
</dbReference>
<feature type="signal peptide" evidence="10">
    <location>
        <begin position="1"/>
        <end position="22"/>
    </location>
</feature>
<dbReference type="GO" id="GO:0005788">
    <property type="term" value="C:endoplasmic reticulum lumen"/>
    <property type="evidence" value="ECO:0007669"/>
    <property type="project" value="UniProtKB-SubCell"/>
</dbReference>
<comment type="caution">
    <text evidence="16">The sequence shown here is derived from an EMBL/GenBank/DDBJ whole genome shotgun (WGS) entry which is preliminary data.</text>
</comment>
<evidence type="ECO:0000259" key="13">
    <source>
        <dbReference type="Pfam" id="PF18402"/>
    </source>
</evidence>
<feature type="domain" description="UGGT thioredoxin-like" evidence="11">
    <location>
        <begin position="38"/>
        <end position="216"/>
    </location>
</feature>
<comment type="pathway">
    <text evidence="3">Protein modification; protein glycosylation.</text>
</comment>
<dbReference type="PANTHER" id="PTHR11226:SF0">
    <property type="entry name" value="UDP-GLUCOSE:GLYCOPROTEIN GLUCOSYLTRANSFERASE"/>
    <property type="match status" value="1"/>
</dbReference>
<evidence type="ECO:0000256" key="4">
    <source>
        <dbReference type="ARBA" id="ARBA00006351"/>
    </source>
</evidence>
<dbReference type="PANTHER" id="PTHR11226">
    <property type="entry name" value="UDP-GLUCOSE GLYCOPROTEIN:GLUCOSYLTRANSFERASE"/>
    <property type="match status" value="1"/>
</dbReference>
<dbReference type="Pfam" id="PF06427">
    <property type="entry name" value="UDP-g_GGTase"/>
    <property type="match status" value="1"/>
</dbReference>